<organism evidence="1 2">
    <name type="scientific">Cichorium intybus</name>
    <name type="common">Chicory</name>
    <dbReference type="NCBI Taxonomy" id="13427"/>
    <lineage>
        <taxon>Eukaryota</taxon>
        <taxon>Viridiplantae</taxon>
        <taxon>Streptophyta</taxon>
        <taxon>Embryophyta</taxon>
        <taxon>Tracheophyta</taxon>
        <taxon>Spermatophyta</taxon>
        <taxon>Magnoliopsida</taxon>
        <taxon>eudicotyledons</taxon>
        <taxon>Gunneridae</taxon>
        <taxon>Pentapetalae</taxon>
        <taxon>asterids</taxon>
        <taxon>campanulids</taxon>
        <taxon>Asterales</taxon>
        <taxon>Asteraceae</taxon>
        <taxon>Cichorioideae</taxon>
        <taxon>Cichorieae</taxon>
        <taxon>Cichoriinae</taxon>
        <taxon>Cichorium</taxon>
    </lineage>
</organism>
<keyword evidence="2" id="KW-1185">Reference proteome</keyword>
<evidence type="ECO:0000313" key="2">
    <source>
        <dbReference type="Proteomes" id="UP001055811"/>
    </source>
</evidence>
<gene>
    <name evidence="1" type="ORF">L2E82_12955</name>
</gene>
<sequence length="245" mass="26925">MTEKVEKVSLHVYDLSQGLAKQVSNSLLGKAIEGIWHTGIVVYGIEYYFGGGIMQTPVGTAPYGTPIEMIELGVTKVKQDAFEAYLKEISPRYTHETYSLLKHNCNTFSNEVAQYLVGKTIPQYILDLPNDVMNCPLAPLMMPMIQNLESQLRDNEVPQALQLIAPYAPSEGSKSDGEVKATKVHEPLVDPLGNARTQVQEDIAKEFAALRAQGTLSPSEAAALATKNVMQRYGFLDNSTTNTKT</sequence>
<name>A0ACB9GHM2_CICIN</name>
<dbReference type="Proteomes" id="UP001055811">
    <property type="component" value="Linkage Group LG02"/>
</dbReference>
<protein>
    <submittedName>
        <fullName evidence="1">Uncharacterized protein</fullName>
    </submittedName>
</protein>
<dbReference type="EMBL" id="CM042010">
    <property type="protein sequence ID" value="KAI3782897.1"/>
    <property type="molecule type" value="Genomic_DNA"/>
</dbReference>
<accession>A0ACB9GHM2</accession>
<reference evidence="1 2" key="2">
    <citation type="journal article" date="2022" name="Mol. Ecol. Resour.">
        <title>The genomes of chicory, endive, great burdock and yacon provide insights into Asteraceae paleo-polyploidization history and plant inulin production.</title>
        <authorList>
            <person name="Fan W."/>
            <person name="Wang S."/>
            <person name="Wang H."/>
            <person name="Wang A."/>
            <person name="Jiang F."/>
            <person name="Liu H."/>
            <person name="Zhao H."/>
            <person name="Xu D."/>
            <person name="Zhang Y."/>
        </authorList>
    </citation>
    <scope>NUCLEOTIDE SEQUENCE [LARGE SCALE GENOMIC DNA]</scope>
    <source>
        <strain evidence="2">cv. Punajuju</strain>
        <tissue evidence="1">Leaves</tissue>
    </source>
</reference>
<reference evidence="2" key="1">
    <citation type="journal article" date="2022" name="Mol. Ecol. Resour.">
        <title>The genomes of chicory, endive, great burdock and yacon provide insights into Asteraceae palaeo-polyploidization history and plant inulin production.</title>
        <authorList>
            <person name="Fan W."/>
            <person name="Wang S."/>
            <person name="Wang H."/>
            <person name="Wang A."/>
            <person name="Jiang F."/>
            <person name="Liu H."/>
            <person name="Zhao H."/>
            <person name="Xu D."/>
            <person name="Zhang Y."/>
        </authorList>
    </citation>
    <scope>NUCLEOTIDE SEQUENCE [LARGE SCALE GENOMIC DNA]</scope>
    <source>
        <strain evidence="2">cv. Punajuju</strain>
    </source>
</reference>
<proteinExistence type="predicted"/>
<comment type="caution">
    <text evidence="1">The sequence shown here is derived from an EMBL/GenBank/DDBJ whole genome shotgun (WGS) entry which is preliminary data.</text>
</comment>
<evidence type="ECO:0000313" key="1">
    <source>
        <dbReference type="EMBL" id="KAI3782897.1"/>
    </source>
</evidence>